<gene>
    <name evidence="2" type="ORF">FQP90_15150</name>
</gene>
<accession>A0A558GVJ5</accession>
<name>A0A558GVJ5_PAENT</name>
<protein>
    <submittedName>
        <fullName evidence="2">Beta-lactamase family protein</fullName>
    </submittedName>
</protein>
<proteinExistence type="predicted"/>
<evidence type="ECO:0000313" key="3">
    <source>
        <dbReference type="Proteomes" id="UP000316500"/>
    </source>
</evidence>
<reference evidence="2 3" key="1">
    <citation type="submission" date="2019-07" db="EMBL/GenBank/DDBJ databases">
        <title>Diversity of Bacteria from Kongsfjorden, Arctic.</title>
        <authorList>
            <person name="Yu Y."/>
        </authorList>
    </citation>
    <scope>NUCLEOTIDE SEQUENCE [LARGE SCALE GENOMIC DNA]</scope>
    <source>
        <strain evidence="2 3">SM1928</strain>
    </source>
</reference>
<evidence type="ECO:0000259" key="1">
    <source>
        <dbReference type="Pfam" id="PF00144"/>
    </source>
</evidence>
<dbReference type="PANTHER" id="PTHR46825:SF9">
    <property type="entry name" value="BETA-LACTAMASE-RELATED DOMAIN-CONTAINING PROTEIN"/>
    <property type="match status" value="1"/>
</dbReference>
<dbReference type="OrthoDB" id="3174977at2"/>
<dbReference type="Proteomes" id="UP000316500">
    <property type="component" value="Unassembled WGS sequence"/>
</dbReference>
<sequence>MTNMNELRTWLEGRLPSLLAEHQVPGAAVAVSVRGEVVDAAAGILSKNTGVEATVDSLFQVGSITKLWTATLIMQLVDEGTLDLDVPVRRYLPEFRLMDESAAASITTRQLLSHTAGFEGDIFTDTGQGDDAIAKLVDLFADVPQLFAPGEMFSYNNAGYVVLGRIVEVLRGKSYDECMREYLFTPLQLTHAANGPYEAILYRTAVGHILNEDGGEPEPSPIWALSRSTAPVGSMLNMRPRDLLKFAQMHMDAGRGPAGQQILSAKSAAAMLEPQVKLPDLGWMGESWGLGFSLFDYDGGTVVGHDGGTIGQTAFLRICPEKDVSIALFCNGGNPLAVFTEIAKHALGEFAGITLPQLPVPAGSPPPVDASRYVGEYSSRVASVVVSQDAEGRIWLERTPMGVYAEVGDRPEKIELVAMDGDTLLPAQKQFGMHLPHAFVGDDGQGRALFVHTGRADRRVSP</sequence>
<dbReference type="RefSeq" id="WP_144651898.1">
    <property type="nucleotide sequence ID" value="NZ_VNFK01000012.1"/>
</dbReference>
<dbReference type="EMBL" id="VNFK01000012">
    <property type="protein sequence ID" value="TVU60894.1"/>
    <property type="molecule type" value="Genomic_DNA"/>
</dbReference>
<organism evidence="2 3">
    <name type="scientific">Paenarthrobacter nitroguajacolicus</name>
    <name type="common">Arthrobacter nitroguajacolicus</name>
    <dbReference type="NCBI Taxonomy" id="211146"/>
    <lineage>
        <taxon>Bacteria</taxon>
        <taxon>Bacillati</taxon>
        <taxon>Actinomycetota</taxon>
        <taxon>Actinomycetes</taxon>
        <taxon>Micrococcales</taxon>
        <taxon>Micrococcaceae</taxon>
        <taxon>Paenarthrobacter</taxon>
    </lineage>
</organism>
<dbReference type="PANTHER" id="PTHR46825">
    <property type="entry name" value="D-ALANYL-D-ALANINE-CARBOXYPEPTIDASE/ENDOPEPTIDASE AMPH"/>
    <property type="match status" value="1"/>
</dbReference>
<dbReference type="AlphaFoldDB" id="A0A558GVJ5"/>
<feature type="domain" description="Beta-lactamase-related" evidence="1">
    <location>
        <begin position="17"/>
        <end position="339"/>
    </location>
</feature>
<comment type="caution">
    <text evidence="2">The sequence shown here is derived from an EMBL/GenBank/DDBJ whole genome shotgun (WGS) entry which is preliminary data.</text>
</comment>
<dbReference type="Pfam" id="PF00144">
    <property type="entry name" value="Beta-lactamase"/>
    <property type="match status" value="1"/>
</dbReference>
<evidence type="ECO:0000313" key="2">
    <source>
        <dbReference type="EMBL" id="TVU60894.1"/>
    </source>
</evidence>
<dbReference type="Gene3D" id="3.40.710.10">
    <property type="entry name" value="DD-peptidase/beta-lactamase superfamily"/>
    <property type="match status" value="1"/>
</dbReference>
<dbReference type="InterPro" id="IPR050491">
    <property type="entry name" value="AmpC-like"/>
</dbReference>
<dbReference type="InterPro" id="IPR001466">
    <property type="entry name" value="Beta-lactam-related"/>
</dbReference>
<dbReference type="SUPFAM" id="SSF56601">
    <property type="entry name" value="beta-lactamase/transpeptidase-like"/>
    <property type="match status" value="1"/>
</dbReference>
<dbReference type="InterPro" id="IPR012338">
    <property type="entry name" value="Beta-lactam/transpept-like"/>
</dbReference>